<reference evidence="1" key="1">
    <citation type="submission" date="2021-03" db="EMBL/GenBank/DDBJ databases">
        <authorList>
            <consortium name="DOE Joint Genome Institute"/>
            <person name="Ahrendt S."/>
            <person name="Looney B.P."/>
            <person name="Miyauchi S."/>
            <person name="Morin E."/>
            <person name="Drula E."/>
            <person name="Courty P.E."/>
            <person name="Chicoki N."/>
            <person name="Fauchery L."/>
            <person name="Kohler A."/>
            <person name="Kuo A."/>
            <person name="Labutti K."/>
            <person name="Pangilinan J."/>
            <person name="Lipzen A."/>
            <person name="Riley R."/>
            <person name="Andreopoulos W."/>
            <person name="He G."/>
            <person name="Johnson J."/>
            <person name="Barry K.W."/>
            <person name="Grigoriev I.V."/>
            <person name="Nagy L."/>
            <person name="Hibbett D."/>
            <person name="Henrissat B."/>
            <person name="Matheny P.B."/>
            <person name="Labbe J."/>
            <person name="Martin F."/>
        </authorList>
    </citation>
    <scope>NUCLEOTIDE SEQUENCE</scope>
    <source>
        <strain evidence="1">HHB10654</strain>
    </source>
</reference>
<gene>
    <name evidence="1" type="ORF">BV25DRAFT_1822206</name>
</gene>
<comment type="caution">
    <text evidence="1">The sequence shown here is derived from an EMBL/GenBank/DDBJ whole genome shotgun (WGS) entry which is preliminary data.</text>
</comment>
<organism evidence="1 2">
    <name type="scientific">Artomyces pyxidatus</name>
    <dbReference type="NCBI Taxonomy" id="48021"/>
    <lineage>
        <taxon>Eukaryota</taxon>
        <taxon>Fungi</taxon>
        <taxon>Dikarya</taxon>
        <taxon>Basidiomycota</taxon>
        <taxon>Agaricomycotina</taxon>
        <taxon>Agaricomycetes</taxon>
        <taxon>Russulales</taxon>
        <taxon>Auriscalpiaceae</taxon>
        <taxon>Artomyces</taxon>
    </lineage>
</organism>
<evidence type="ECO:0000313" key="1">
    <source>
        <dbReference type="EMBL" id="KAI0065092.1"/>
    </source>
</evidence>
<sequence>MVHYRLNEQEANPNPHVNFITALPLPQQEEARQLLRALAAQVKPVMKANGFAVNSLEEYEYNNVFAGRNWNNGEVVELVLRRPNGGFAPIAWLLSTLCHELAHIKHMNHGPAFQALWTRLRHDVKALQEKGYYGDGYWSSGTRLGDSETVGGNGLAEGDLPEYMCGGAQTRTRPSRRRRPTAGSSSRPRKRRKAGSRVTAAGAFTGAGHALNADISDEERKNAGAGFRKRAISKRAREERALAAEARIRALQGKASSPSLKEDSVDSGEESDDGEEIPETDLDRRRTMLESMEAADADDLRSGTLVDYWGDIIPPKIEPRGQVKAKSPEAVRSVQRTHQTTLDSLASSASGSSTRVGNVGNAFGLGNLVQEEIRHRKKESLGLTATRADRTLGANPANAARVTETPESSAPAVRSVPGRQELWPCLVCTLDNVPDHLACIACGTPRGETVWLEPNS</sequence>
<name>A0ACB8T988_9AGAM</name>
<reference evidence="1" key="2">
    <citation type="journal article" date="2022" name="New Phytol.">
        <title>Evolutionary transition to the ectomycorrhizal habit in the genomes of a hyperdiverse lineage of mushroom-forming fungi.</title>
        <authorList>
            <person name="Looney B."/>
            <person name="Miyauchi S."/>
            <person name="Morin E."/>
            <person name="Drula E."/>
            <person name="Courty P.E."/>
            <person name="Kohler A."/>
            <person name="Kuo A."/>
            <person name="LaButti K."/>
            <person name="Pangilinan J."/>
            <person name="Lipzen A."/>
            <person name="Riley R."/>
            <person name="Andreopoulos W."/>
            <person name="He G."/>
            <person name="Johnson J."/>
            <person name="Nolan M."/>
            <person name="Tritt A."/>
            <person name="Barry K.W."/>
            <person name="Grigoriev I.V."/>
            <person name="Nagy L.G."/>
            <person name="Hibbett D."/>
            <person name="Henrissat B."/>
            <person name="Matheny P.B."/>
            <person name="Labbe J."/>
            <person name="Martin F.M."/>
        </authorList>
    </citation>
    <scope>NUCLEOTIDE SEQUENCE</scope>
    <source>
        <strain evidence="1">HHB10654</strain>
    </source>
</reference>
<keyword evidence="2" id="KW-1185">Reference proteome</keyword>
<dbReference type="EMBL" id="MU277196">
    <property type="protein sequence ID" value="KAI0065092.1"/>
    <property type="molecule type" value="Genomic_DNA"/>
</dbReference>
<evidence type="ECO:0000313" key="2">
    <source>
        <dbReference type="Proteomes" id="UP000814140"/>
    </source>
</evidence>
<proteinExistence type="predicted"/>
<protein>
    <submittedName>
        <fullName evidence="1">WLM-domain-containing protein</fullName>
    </submittedName>
</protein>
<accession>A0ACB8T988</accession>
<dbReference type="Proteomes" id="UP000814140">
    <property type="component" value="Unassembled WGS sequence"/>
</dbReference>